<keyword evidence="3" id="KW-1185">Reference proteome</keyword>
<name>A0A6P1B7E6_9BRAD</name>
<sequence length="130" mass="14338">MKTVKLPSAEHPITIDKNPNNVVVSVSGKVVANSMRTLILREAKYPPVLYIPRADVDMAAFERSADTTYCPYKGDCNYFSVPAGGERSKDAAWAYEAPFEAVAVIRDHLAFYPDRLDAIVETPVQGTMQS</sequence>
<dbReference type="PANTHER" id="PTHR34310:SF9">
    <property type="entry name" value="BLR5716 PROTEIN"/>
    <property type="match status" value="1"/>
</dbReference>
<dbReference type="Gene3D" id="2.170.150.40">
    <property type="entry name" value="Domain of unknown function (DUF427)"/>
    <property type="match status" value="1"/>
</dbReference>
<gene>
    <name evidence="2" type="ORF">FNJ47_01250</name>
</gene>
<comment type="caution">
    <text evidence="2">The sequence shown here is derived from an EMBL/GenBank/DDBJ whole genome shotgun (WGS) entry which is preliminary data.</text>
</comment>
<protein>
    <submittedName>
        <fullName evidence="2">DUF427 domain-containing protein</fullName>
    </submittedName>
</protein>
<dbReference type="InterPro" id="IPR038694">
    <property type="entry name" value="DUF427_sf"/>
</dbReference>
<dbReference type="Proteomes" id="UP000468531">
    <property type="component" value="Unassembled WGS sequence"/>
</dbReference>
<evidence type="ECO:0000259" key="1">
    <source>
        <dbReference type="Pfam" id="PF04248"/>
    </source>
</evidence>
<dbReference type="AlphaFoldDB" id="A0A6P1B7E6"/>
<dbReference type="Pfam" id="PF04248">
    <property type="entry name" value="NTP_transf_9"/>
    <property type="match status" value="1"/>
</dbReference>
<feature type="domain" description="DUF427" evidence="1">
    <location>
        <begin position="22"/>
        <end position="114"/>
    </location>
</feature>
<dbReference type="PANTHER" id="PTHR34310">
    <property type="entry name" value="DUF427 DOMAIN PROTEIN (AFU_ORTHOLOGUE AFUA_3G02220)"/>
    <property type="match status" value="1"/>
</dbReference>
<dbReference type="EMBL" id="VKHP01000002">
    <property type="protein sequence ID" value="NEU94488.1"/>
    <property type="molecule type" value="Genomic_DNA"/>
</dbReference>
<dbReference type="RefSeq" id="WP_163149627.1">
    <property type="nucleotide sequence ID" value="NZ_VKHP01000002.1"/>
</dbReference>
<evidence type="ECO:0000313" key="2">
    <source>
        <dbReference type="EMBL" id="NEU94488.1"/>
    </source>
</evidence>
<proteinExistence type="predicted"/>
<evidence type="ECO:0000313" key="3">
    <source>
        <dbReference type="Proteomes" id="UP000468531"/>
    </source>
</evidence>
<reference evidence="2 3" key="1">
    <citation type="journal article" date="2020" name="Arch. Microbiol.">
        <title>Bradyrhizobium uaiense sp. nov., a new highly efficient cowpea symbiont.</title>
        <authorList>
            <person name="Cabral Michel D."/>
            <person name="Azarias Guimaraes A."/>
            <person name="Martins da Costa E."/>
            <person name="Soares de Carvalho T."/>
            <person name="Balsanelli E."/>
            <person name="Willems A."/>
            <person name="Maltempi de Souza E."/>
            <person name="de Souza Moreira F.M."/>
        </authorList>
    </citation>
    <scope>NUCLEOTIDE SEQUENCE [LARGE SCALE GENOMIC DNA]</scope>
    <source>
        <strain evidence="2 3">UFLA 03-164</strain>
    </source>
</reference>
<organism evidence="2 3">
    <name type="scientific">Bradyrhizobium uaiense</name>
    <dbReference type="NCBI Taxonomy" id="2594946"/>
    <lineage>
        <taxon>Bacteria</taxon>
        <taxon>Pseudomonadati</taxon>
        <taxon>Pseudomonadota</taxon>
        <taxon>Alphaproteobacteria</taxon>
        <taxon>Hyphomicrobiales</taxon>
        <taxon>Nitrobacteraceae</taxon>
        <taxon>Bradyrhizobium</taxon>
    </lineage>
</organism>
<dbReference type="InterPro" id="IPR007361">
    <property type="entry name" value="DUF427"/>
</dbReference>
<accession>A0A6P1B7E6</accession>